<dbReference type="KEGG" id="ghi:107956250"/>
<dbReference type="RefSeq" id="XP_016747454.1">
    <property type="nucleotide sequence ID" value="XM_016891965.1"/>
</dbReference>
<dbReference type="GeneID" id="107956250"/>
<protein>
    <recommendedName>
        <fullName evidence="3">G-patch domain-containing protein</fullName>
    </recommendedName>
</protein>
<reference evidence="2" key="2">
    <citation type="submission" date="2025-08" db="UniProtKB">
        <authorList>
            <consortium name="RefSeq"/>
        </authorList>
    </citation>
    <scope>IDENTIFICATION</scope>
</reference>
<gene>
    <name evidence="2" type="primary">LOC107956250</name>
</gene>
<dbReference type="PANTHER" id="PTHR32108:SF9">
    <property type="entry name" value="REVERSE TRANSCRIPTASE RNASE H-LIKE DOMAIN-CONTAINING PROTEIN"/>
    <property type="match status" value="1"/>
</dbReference>
<accession>A0A1U8PB20</accession>
<dbReference type="Proteomes" id="UP000818029">
    <property type="component" value="Chromosome D07"/>
</dbReference>
<proteinExistence type="predicted"/>
<dbReference type="OrthoDB" id="1724165at2759"/>
<organism evidence="1 2">
    <name type="scientific">Gossypium hirsutum</name>
    <name type="common">Upland cotton</name>
    <name type="synonym">Gossypium mexicanum</name>
    <dbReference type="NCBI Taxonomy" id="3635"/>
    <lineage>
        <taxon>Eukaryota</taxon>
        <taxon>Viridiplantae</taxon>
        <taxon>Streptophyta</taxon>
        <taxon>Embryophyta</taxon>
        <taxon>Tracheophyta</taxon>
        <taxon>Spermatophyta</taxon>
        <taxon>Magnoliopsida</taxon>
        <taxon>eudicotyledons</taxon>
        <taxon>Gunneridae</taxon>
        <taxon>Pentapetalae</taxon>
        <taxon>rosids</taxon>
        <taxon>malvids</taxon>
        <taxon>Malvales</taxon>
        <taxon>Malvaceae</taxon>
        <taxon>Malvoideae</taxon>
        <taxon>Gossypium</taxon>
    </lineage>
</organism>
<evidence type="ECO:0000313" key="1">
    <source>
        <dbReference type="Proteomes" id="UP000818029"/>
    </source>
</evidence>
<dbReference type="PANTHER" id="PTHR32108">
    <property type="entry name" value="DNA-DIRECTED RNA POLYMERASE SUBUNIT ALPHA"/>
    <property type="match status" value="1"/>
</dbReference>
<dbReference type="PaxDb" id="3635-A0A1U8PB20"/>
<sequence length="722" mass="81662">MAPLKPPYPKWYDPNASCMYHAENHGHSTENCLAFKKRVQGLIDVGILRFDCVSNVTGNPLPNYTGGNVNVVTNEDDWQAKGYVVEVRTHLQKVWELMVENGLLCLSSRILKEESTKDQGFCDFYGVEGHDIQSCKEFRKLLQDMMDNNEVKVFDRVDGAEEGEICAFDNQSMTFPYNVDIPLVIYYKAKKEEVSREVKPSLIIEVPAPFSYKDNKAVPWNYDVNIVVPEGEKSKVVSEGCWIEVEDDIEIPPEQEVKKAVNEEEAHEFLKFIKHSEYNVVEQLNKQLARISLLSLLLNSEPHRKTLLKVLNQMYVANNISVEKLDRWINNLNVDNFISFSDDEIPANGRVAVKSLHITTSCKGYIVPNMLINNGSALNVMPLATLSRMPVDMSYLRPCHSIVRAFDGTRREVMGKIQIPLEIGPCAYDIEFQKVKFIMDSRLITIAGEKAIIASISADAPYIEISEDAVECSFRSLEFINATFVAEESKIPTPKLSRNTKMGIKLTVEKGARARKGLGKYLQGMVRALKPMHHKGRYGLGFKPDIHQRRKKLQKDRERRIAIASDRKIELEPLAYLLLSRTFTSAGVMYPRQDNPQVTLLIEKGLQNLSLYAIDNEDDAIGNASVIHPCPPRFVLNNWTAMERLVVFKSPSECSDINGMNNPVTNPEIDFEKAVCLGEFEANKNVEDCVSSPDLLRMDMSGLNTNIVVHKLPLKPECKPVQ</sequence>
<reference evidence="1" key="1">
    <citation type="journal article" date="2020" name="Nat. Genet.">
        <title>Genomic diversifications of five Gossypium allopolyploid species and their impact on cotton improvement.</title>
        <authorList>
            <person name="Chen Z.J."/>
            <person name="Sreedasyam A."/>
            <person name="Ando A."/>
            <person name="Song Q."/>
            <person name="De Santiago L.M."/>
            <person name="Hulse-Kemp A.M."/>
            <person name="Ding M."/>
            <person name="Ye W."/>
            <person name="Kirkbride R.C."/>
            <person name="Jenkins J."/>
            <person name="Plott C."/>
            <person name="Lovell J."/>
            <person name="Lin Y.M."/>
            <person name="Vaughn R."/>
            <person name="Liu B."/>
            <person name="Simpson S."/>
            <person name="Scheffler B.E."/>
            <person name="Wen L."/>
            <person name="Saski C.A."/>
            <person name="Grover C.E."/>
            <person name="Hu G."/>
            <person name="Conover J.L."/>
            <person name="Carlson J.W."/>
            <person name="Shu S."/>
            <person name="Boston L.B."/>
            <person name="Williams M."/>
            <person name="Peterson D.G."/>
            <person name="McGee K."/>
            <person name="Jones D.C."/>
            <person name="Wendel J.F."/>
            <person name="Stelly D.M."/>
            <person name="Grimwood J."/>
            <person name="Schmutz J."/>
        </authorList>
    </citation>
    <scope>NUCLEOTIDE SEQUENCE [LARGE SCALE GENOMIC DNA]</scope>
    <source>
        <strain evidence="1">cv. TM-1</strain>
    </source>
</reference>
<keyword evidence="1" id="KW-1185">Reference proteome</keyword>
<evidence type="ECO:0000313" key="2">
    <source>
        <dbReference type="RefSeq" id="XP_016747454.1"/>
    </source>
</evidence>
<evidence type="ECO:0008006" key="3">
    <source>
        <dbReference type="Google" id="ProtNLM"/>
    </source>
</evidence>
<dbReference type="AlphaFoldDB" id="A0A1U8PB20"/>
<name>A0A1U8PB20_GOSHI</name>